<evidence type="ECO:0000256" key="7">
    <source>
        <dbReference type="ARBA" id="ARBA00030554"/>
    </source>
</evidence>
<dbReference type="InterPro" id="IPR036602">
    <property type="entry name" value="tRNA_yW-synthesising-like_sf"/>
</dbReference>
<evidence type="ECO:0000256" key="5">
    <source>
        <dbReference type="ARBA" id="ARBA00022691"/>
    </source>
</evidence>
<dbReference type="AlphaFoldDB" id="A0A2J6RA25"/>
<proteinExistence type="inferred from homology"/>
<keyword evidence="5" id="KW-0949">S-adenosyl-L-methionine</keyword>
<dbReference type="GO" id="GO:0008168">
    <property type="term" value="F:methyltransferase activity"/>
    <property type="evidence" value="ECO:0007669"/>
    <property type="project" value="UniProtKB-KW"/>
</dbReference>
<keyword evidence="12" id="KW-1185">Reference proteome</keyword>
<feature type="domain" description="tRNA wybutosine-synthesizing protein" evidence="10">
    <location>
        <begin position="12"/>
        <end position="257"/>
    </location>
</feature>
<dbReference type="Proteomes" id="UP000235786">
    <property type="component" value="Unassembled WGS sequence"/>
</dbReference>
<keyword evidence="3" id="KW-0489">Methyltransferase</keyword>
<dbReference type="STRING" id="1149755.A0A2J6RA25"/>
<comment type="catalytic activity">
    <reaction evidence="8">
        <text>4-demethyl-7-[(3S)-3-amino-3-carboxypropyl]wyosine(37) in tRNA(Phe) + S-adenosyl-L-methionine = 7-[(3S)-3-amino-3-carboxypropyl]wyosine(37) in tRNA(Phe) + S-adenosyl-L-homocysteine + H(+)</text>
        <dbReference type="Rhea" id="RHEA:36635"/>
        <dbReference type="Rhea" id="RHEA-COMP:10378"/>
        <dbReference type="Rhea" id="RHEA-COMP:10379"/>
        <dbReference type="ChEBI" id="CHEBI:15378"/>
        <dbReference type="ChEBI" id="CHEBI:57856"/>
        <dbReference type="ChEBI" id="CHEBI:59789"/>
        <dbReference type="ChEBI" id="CHEBI:73543"/>
        <dbReference type="ChEBI" id="CHEBI:73550"/>
        <dbReference type="EC" id="2.1.1.282"/>
    </reaction>
</comment>
<name>A0A2J6RA25_HYAVF</name>
<protein>
    <recommendedName>
        <fullName evidence="2">tRNA(Phe) 7-[(3-amino-3-carboxypropyl)-4-demethylwyosine(37)-N(4)]-methyltransferase</fullName>
        <ecNumber evidence="2">2.1.1.282</ecNumber>
    </recommendedName>
    <alternativeName>
        <fullName evidence="7">tRNA(Phe) 7-((3-amino-3-carboxypropyl)-4-demethylwyosine(37)-N(4))-methyltransferase</fullName>
    </alternativeName>
</protein>
<dbReference type="GO" id="GO:0008033">
    <property type="term" value="P:tRNA processing"/>
    <property type="evidence" value="ECO:0007669"/>
    <property type="project" value="UniProtKB-KW"/>
</dbReference>
<comment type="similarity">
    <text evidence="1">Belongs to the TYW3 family.</text>
</comment>
<dbReference type="EC" id="2.1.1.282" evidence="2"/>
<dbReference type="InterPro" id="IPR003827">
    <property type="entry name" value="tRNA_yW-synthesising"/>
</dbReference>
<dbReference type="EMBL" id="KZ613952">
    <property type="protein sequence ID" value="PMD35372.1"/>
    <property type="molecule type" value="Genomic_DNA"/>
</dbReference>
<keyword evidence="4" id="KW-0808">Transferase</keyword>
<evidence type="ECO:0000256" key="6">
    <source>
        <dbReference type="ARBA" id="ARBA00022694"/>
    </source>
</evidence>
<dbReference type="GO" id="GO:0032259">
    <property type="term" value="P:methylation"/>
    <property type="evidence" value="ECO:0007669"/>
    <property type="project" value="UniProtKB-KW"/>
</dbReference>
<evidence type="ECO:0000256" key="4">
    <source>
        <dbReference type="ARBA" id="ARBA00022679"/>
    </source>
</evidence>
<organism evidence="11 12">
    <name type="scientific">Hyaloscypha variabilis (strain UAMH 11265 / GT02V1 / F)</name>
    <name type="common">Meliniomyces variabilis</name>
    <dbReference type="NCBI Taxonomy" id="1149755"/>
    <lineage>
        <taxon>Eukaryota</taxon>
        <taxon>Fungi</taxon>
        <taxon>Dikarya</taxon>
        <taxon>Ascomycota</taxon>
        <taxon>Pezizomycotina</taxon>
        <taxon>Leotiomycetes</taxon>
        <taxon>Helotiales</taxon>
        <taxon>Hyaloscyphaceae</taxon>
        <taxon>Hyaloscypha</taxon>
        <taxon>Hyaloscypha variabilis</taxon>
    </lineage>
</organism>
<evidence type="ECO:0000256" key="9">
    <source>
        <dbReference type="SAM" id="MobiDB-lite"/>
    </source>
</evidence>
<evidence type="ECO:0000256" key="2">
    <source>
        <dbReference type="ARBA" id="ARBA00012750"/>
    </source>
</evidence>
<feature type="region of interest" description="Disordered" evidence="9">
    <location>
        <begin position="74"/>
        <end position="99"/>
    </location>
</feature>
<keyword evidence="6" id="KW-0819">tRNA processing</keyword>
<sequence length="320" mass="35557">MAQPPPSSFIAKKQRILEQLSVPVEQYDDLSPKGSVDEGIRDLINEINALEGCVTTSSCAGRISVFLEGKKKSVSHRAESESEGRERIKAGSKEAGVGGKGGGGRWLFVSHDPVNVHKHPGSWKDLFGIQNEDVQGKELLSLGAARDVRFIHFKFEPMILHILTASLQQAQNVLSAALQAGFRESGALNLLSSTAEPATPMVGIRSMGLAVETVIGFESDGKEFCMVPEYQLRNLVEISNDRFKENTKRIENFRRLLLQMESEKREKRSMNGGHWEDAEVRRERKRAEGLKKAQMIKQTAHEAPKLLDKNLEVGLLEQNT</sequence>
<feature type="compositionally biased region" description="Basic and acidic residues" evidence="9">
    <location>
        <begin position="74"/>
        <end position="92"/>
    </location>
</feature>
<dbReference type="PANTHER" id="PTHR48418">
    <property type="entry name" value="TRNA WYBUTOSINE-SYNTHESIZING PROTEIN 3"/>
    <property type="match status" value="1"/>
</dbReference>
<evidence type="ECO:0000313" key="11">
    <source>
        <dbReference type="EMBL" id="PMD35372.1"/>
    </source>
</evidence>
<evidence type="ECO:0000256" key="1">
    <source>
        <dbReference type="ARBA" id="ARBA00008569"/>
    </source>
</evidence>
<dbReference type="SUPFAM" id="SSF111278">
    <property type="entry name" value="SSo0622-like"/>
    <property type="match status" value="1"/>
</dbReference>
<reference evidence="11 12" key="1">
    <citation type="submission" date="2016-04" db="EMBL/GenBank/DDBJ databases">
        <title>A degradative enzymes factory behind the ericoid mycorrhizal symbiosis.</title>
        <authorList>
            <consortium name="DOE Joint Genome Institute"/>
            <person name="Martino E."/>
            <person name="Morin E."/>
            <person name="Grelet G."/>
            <person name="Kuo A."/>
            <person name="Kohler A."/>
            <person name="Daghino S."/>
            <person name="Barry K."/>
            <person name="Choi C."/>
            <person name="Cichocki N."/>
            <person name="Clum A."/>
            <person name="Copeland A."/>
            <person name="Hainaut M."/>
            <person name="Haridas S."/>
            <person name="Labutti K."/>
            <person name="Lindquist E."/>
            <person name="Lipzen A."/>
            <person name="Khouja H.-R."/>
            <person name="Murat C."/>
            <person name="Ohm R."/>
            <person name="Olson A."/>
            <person name="Spatafora J."/>
            <person name="Veneault-Fourrey C."/>
            <person name="Henrissat B."/>
            <person name="Grigoriev I."/>
            <person name="Martin F."/>
            <person name="Perotto S."/>
        </authorList>
    </citation>
    <scope>NUCLEOTIDE SEQUENCE [LARGE SCALE GENOMIC DNA]</scope>
    <source>
        <strain evidence="11 12">F</strain>
    </source>
</reference>
<dbReference type="Pfam" id="PF02676">
    <property type="entry name" value="TYW3"/>
    <property type="match status" value="1"/>
</dbReference>
<dbReference type="OrthoDB" id="263283at2759"/>
<accession>A0A2J6RA25</accession>
<dbReference type="PANTHER" id="PTHR48418:SF1">
    <property type="entry name" value="TRNA WYBUTOSINE-SYNTHESIZING PROTEIN 3"/>
    <property type="match status" value="1"/>
</dbReference>
<evidence type="ECO:0000313" key="12">
    <source>
        <dbReference type="Proteomes" id="UP000235786"/>
    </source>
</evidence>
<dbReference type="Gene3D" id="3.30.1960.10">
    <property type="entry name" value="tRNA wybutosine-synthesizing-like"/>
    <property type="match status" value="1"/>
</dbReference>
<evidence type="ECO:0000256" key="3">
    <source>
        <dbReference type="ARBA" id="ARBA00022603"/>
    </source>
</evidence>
<evidence type="ECO:0000259" key="10">
    <source>
        <dbReference type="Pfam" id="PF02676"/>
    </source>
</evidence>
<evidence type="ECO:0000256" key="8">
    <source>
        <dbReference type="ARBA" id="ARBA00049202"/>
    </source>
</evidence>
<gene>
    <name evidence="11" type="ORF">L207DRAFT_113756</name>
</gene>